<dbReference type="Proteomes" id="UP000193689">
    <property type="component" value="Unassembled WGS sequence"/>
</dbReference>
<feature type="signal peptide" evidence="1">
    <location>
        <begin position="1"/>
        <end position="21"/>
    </location>
</feature>
<sequence length="103" mass="10582">MRPRGLIFGAVIPLVVCAADSQQVQVPIVINEEVPPIASHPLWVTANNTMVAATTPTKPSAVNATITPTPPAIAMAAADLPSPALDKSLFSLIVFGVAGLCLL</sequence>
<proteinExistence type="predicted"/>
<reference evidence="2 3" key="1">
    <citation type="submission" date="2016-07" db="EMBL/GenBank/DDBJ databases">
        <title>Pervasive Adenine N6-methylation of Active Genes in Fungi.</title>
        <authorList>
            <consortium name="DOE Joint Genome Institute"/>
            <person name="Mondo S.J."/>
            <person name="Dannebaum R.O."/>
            <person name="Kuo R.C."/>
            <person name="Labutti K."/>
            <person name="Haridas S."/>
            <person name="Kuo A."/>
            <person name="Salamov A."/>
            <person name="Ahrendt S.R."/>
            <person name="Lipzen A."/>
            <person name="Sullivan W."/>
            <person name="Andreopoulos W.B."/>
            <person name="Clum A."/>
            <person name="Lindquist E."/>
            <person name="Daum C."/>
            <person name="Ramamoorthy G.K."/>
            <person name="Gryganskyi A."/>
            <person name="Culley D."/>
            <person name="Magnuson J.K."/>
            <person name="James T.Y."/>
            <person name="O'Malley M.A."/>
            <person name="Stajich J.E."/>
            <person name="Spatafora J.W."/>
            <person name="Visel A."/>
            <person name="Grigoriev I.V."/>
        </authorList>
    </citation>
    <scope>NUCLEOTIDE SEQUENCE [LARGE SCALE GENOMIC DNA]</scope>
    <source>
        <strain evidence="2 3">CBS 129021</strain>
    </source>
</reference>
<evidence type="ECO:0000256" key="1">
    <source>
        <dbReference type="SAM" id="SignalP"/>
    </source>
</evidence>
<name>A0A1Y2DDZ1_9PEZI</name>
<gene>
    <name evidence="2" type="ORF">BCR38DRAFT_112332</name>
</gene>
<protein>
    <submittedName>
        <fullName evidence="2">Uncharacterized protein</fullName>
    </submittedName>
</protein>
<dbReference type="GeneID" id="63769602"/>
<keyword evidence="1" id="KW-0732">Signal</keyword>
<dbReference type="EMBL" id="MCFJ01000021">
    <property type="protein sequence ID" value="ORY56895.1"/>
    <property type="molecule type" value="Genomic_DNA"/>
</dbReference>
<organism evidence="2 3">
    <name type="scientific">Pseudomassariella vexata</name>
    <dbReference type="NCBI Taxonomy" id="1141098"/>
    <lineage>
        <taxon>Eukaryota</taxon>
        <taxon>Fungi</taxon>
        <taxon>Dikarya</taxon>
        <taxon>Ascomycota</taxon>
        <taxon>Pezizomycotina</taxon>
        <taxon>Sordariomycetes</taxon>
        <taxon>Xylariomycetidae</taxon>
        <taxon>Amphisphaeriales</taxon>
        <taxon>Pseudomassariaceae</taxon>
        <taxon>Pseudomassariella</taxon>
    </lineage>
</organism>
<accession>A0A1Y2DDZ1</accession>
<evidence type="ECO:0000313" key="3">
    <source>
        <dbReference type="Proteomes" id="UP000193689"/>
    </source>
</evidence>
<evidence type="ECO:0000313" key="2">
    <source>
        <dbReference type="EMBL" id="ORY56895.1"/>
    </source>
</evidence>
<keyword evidence="3" id="KW-1185">Reference proteome</keyword>
<dbReference type="AlphaFoldDB" id="A0A1Y2DDZ1"/>
<comment type="caution">
    <text evidence="2">The sequence shown here is derived from an EMBL/GenBank/DDBJ whole genome shotgun (WGS) entry which is preliminary data.</text>
</comment>
<feature type="chain" id="PRO_5012237543" evidence="1">
    <location>
        <begin position="22"/>
        <end position="103"/>
    </location>
</feature>
<dbReference type="RefSeq" id="XP_040710362.1">
    <property type="nucleotide sequence ID" value="XM_040853390.1"/>
</dbReference>
<dbReference type="InParanoid" id="A0A1Y2DDZ1"/>